<dbReference type="AlphaFoldDB" id="G9WY59"/>
<dbReference type="EMBL" id="AFZE01000002">
    <property type="protein sequence ID" value="EHL16563.1"/>
    <property type="molecule type" value="Genomic_DNA"/>
</dbReference>
<dbReference type="Gene3D" id="3.30.450.20">
    <property type="entry name" value="PAS domain"/>
    <property type="match status" value="1"/>
</dbReference>
<dbReference type="InterPro" id="IPR029016">
    <property type="entry name" value="GAF-like_dom_sf"/>
</dbReference>
<protein>
    <recommendedName>
        <fullName evidence="1">GGDEF domain-containing protein</fullName>
    </recommendedName>
</protein>
<dbReference type="InterPro" id="IPR000160">
    <property type="entry name" value="GGDEF_dom"/>
</dbReference>
<dbReference type="InterPro" id="IPR029787">
    <property type="entry name" value="Nucleotide_cyclase"/>
</dbReference>
<dbReference type="NCBIfam" id="TIGR00229">
    <property type="entry name" value="sensory_box"/>
    <property type="match status" value="1"/>
</dbReference>
<dbReference type="Pfam" id="PF00990">
    <property type="entry name" value="GGDEF"/>
    <property type="match status" value="1"/>
</dbReference>
<dbReference type="InterPro" id="IPR000014">
    <property type="entry name" value="PAS"/>
</dbReference>
<dbReference type="HOGENOM" id="CLU_023670_0_0_9"/>
<proteinExistence type="predicted"/>
<dbReference type="InterPro" id="IPR013655">
    <property type="entry name" value="PAS_fold_3"/>
</dbReference>
<dbReference type="SUPFAM" id="SSF55073">
    <property type="entry name" value="Nucleotide cyclase"/>
    <property type="match status" value="1"/>
</dbReference>
<gene>
    <name evidence="2" type="ORF">HMPREF9629_01110</name>
</gene>
<dbReference type="PROSITE" id="PS50887">
    <property type="entry name" value="GGDEF"/>
    <property type="match status" value="1"/>
</dbReference>
<dbReference type="Pfam" id="PF08447">
    <property type="entry name" value="PAS_3"/>
    <property type="match status" value="1"/>
</dbReference>
<dbReference type="PANTHER" id="PTHR44757">
    <property type="entry name" value="DIGUANYLATE CYCLASE DGCP"/>
    <property type="match status" value="1"/>
</dbReference>
<dbReference type="Gene3D" id="3.30.450.40">
    <property type="match status" value="1"/>
</dbReference>
<dbReference type="InterPro" id="IPR035965">
    <property type="entry name" value="PAS-like_dom_sf"/>
</dbReference>
<reference evidence="2 3" key="1">
    <citation type="submission" date="2011-08" db="EMBL/GenBank/DDBJ databases">
        <title>The Genome Sequence of Eubacteriaceae bacterium ACC19a.</title>
        <authorList>
            <consortium name="The Broad Institute Genome Sequencing Platform"/>
            <person name="Earl A."/>
            <person name="Ward D."/>
            <person name="Feldgarden M."/>
            <person name="Gevers D."/>
            <person name="Sizova M."/>
            <person name="Hazen A."/>
            <person name="Epstein S."/>
            <person name="Young S.K."/>
            <person name="Zeng Q."/>
            <person name="Gargeya S."/>
            <person name="Fitzgerald M."/>
            <person name="Haas B."/>
            <person name="Abouelleil A."/>
            <person name="Alvarado L."/>
            <person name="Arachchi H.M."/>
            <person name="Berlin A."/>
            <person name="Brown A."/>
            <person name="Chapman S.B."/>
            <person name="Chen Z."/>
            <person name="Dunbar C."/>
            <person name="Freedman E."/>
            <person name="Gearin G."/>
            <person name="Gellesch M."/>
            <person name="Goldberg J."/>
            <person name="Griggs A."/>
            <person name="Gujja S."/>
            <person name="Heiman D."/>
            <person name="Howarth C."/>
            <person name="Larson L."/>
            <person name="Lui A."/>
            <person name="MacDonald P.J.P."/>
            <person name="Montmayeur A."/>
            <person name="Murphy C."/>
            <person name="Neiman D."/>
            <person name="Pearson M."/>
            <person name="Priest M."/>
            <person name="Roberts A."/>
            <person name="Saif S."/>
            <person name="Shea T."/>
            <person name="Shenoy N."/>
            <person name="Sisk P."/>
            <person name="Stolte C."/>
            <person name="Sykes S."/>
            <person name="Wortman J."/>
            <person name="Nusbaum C."/>
            <person name="Birren B."/>
        </authorList>
    </citation>
    <scope>NUCLEOTIDE SEQUENCE [LARGE SCALE GENOMIC DNA]</scope>
    <source>
        <strain evidence="2 3">ACC19a</strain>
    </source>
</reference>
<dbReference type="Proteomes" id="UP000006437">
    <property type="component" value="Unassembled WGS sequence"/>
</dbReference>
<evidence type="ECO:0000259" key="1">
    <source>
        <dbReference type="PROSITE" id="PS50887"/>
    </source>
</evidence>
<dbReference type="PATRIC" id="fig|796937.3.peg.302"/>
<dbReference type="InterPro" id="IPR052155">
    <property type="entry name" value="Biofilm_reg_signaling"/>
</dbReference>
<dbReference type="PANTHER" id="PTHR44757:SF2">
    <property type="entry name" value="BIOFILM ARCHITECTURE MAINTENANCE PROTEIN MBAA"/>
    <property type="match status" value="1"/>
</dbReference>
<name>G9WY59_9FIRM</name>
<evidence type="ECO:0000313" key="2">
    <source>
        <dbReference type="EMBL" id="EHL16563.1"/>
    </source>
</evidence>
<feature type="domain" description="GGDEF" evidence="1">
    <location>
        <begin position="187"/>
        <end position="320"/>
    </location>
</feature>
<dbReference type="NCBIfam" id="TIGR00254">
    <property type="entry name" value="GGDEF"/>
    <property type="match status" value="1"/>
</dbReference>
<comment type="caution">
    <text evidence="2">The sequence shown here is derived from an EMBL/GenBank/DDBJ whole genome shotgun (WGS) entry which is preliminary data.</text>
</comment>
<organism evidence="2 3">
    <name type="scientific">Peptoanaerobacter stomatis</name>
    <dbReference type="NCBI Taxonomy" id="796937"/>
    <lineage>
        <taxon>Bacteria</taxon>
        <taxon>Bacillati</taxon>
        <taxon>Bacillota</taxon>
        <taxon>Clostridia</taxon>
        <taxon>Peptostreptococcales</taxon>
        <taxon>Filifactoraceae</taxon>
        <taxon>Peptoanaerobacter</taxon>
    </lineage>
</organism>
<dbReference type="RefSeq" id="WP_009525345.1">
    <property type="nucleotide sequence ID" value="NZ_JH414551.1"/>
</dbReference>
<dbReference type="BioCyc" id="EBAC796937-HMP:GMGH-1112-MONOMER"/>
<sequence>MYENIKKTEFSNISENNDDSLNSFFLKYPDFSFIHNMLPCGIFRCKNDKDLTLTYMNDGFLRLTEYTREELIRLYNNSFASIIYSEDLQNVVTESMNIKPSSIDIDMEFRIITKSGKLVWVLSKGMICQCSSNEYEYCSALVDITYQKKAMRLLTKKAEHDGLTNLYNRVTTQILIYNYLKYEVDNSKAVFFILDIDNFKTINDTYGHPYADTILVDIAKSLRSLYRSTDILCRVGGDEMIVFLKDIQSKDIAMDKANDLIKSIAEISKRRSTGLPITCSIGVSLYPNDGKTFDDLYKKADTALYYAKEEGKGQIFFYDALPKTYHYLNAETKHTHIDSKNMEPETEGDWLLWYSFNLLNDSDDIPGAINLILSLLGQKTGVDRVYIFEYAENHTRFRNTFEWCNEGIDSEMENLQALTIDSVKAIFDKFDETNGLLYCKDIEEFYPDPIYYVLKPQNITSVLQCELKNGGQRFGMLGFDECHGKKYWSLKLVDLLIKFSHLISVYLSNYRLKQYIQMEGNSRFPSL</sequence>
<dbReference type="InterPro" id="IPR043128">
    <property type="entry name" value="Rev_trsase/Diguanyl_cyclase"/>
</dbReference>
<dbReference type="CDD" id="cd00130">
    <property type="entry name" value="PAS"/>
    <property type="match status" value="1"/>
</dbReference>
<dbReference type="SUPFAM" id="SSF55781">
    <property type="entry name" value="GAF domain-like"/>
    <property type="match status" value="1"/>
</dbReference>
<evidence type="ECO:0000313" key="3">
    <source>
        <dbReference type="Proteomes" id="UP000006437"/>
    </source>
</evidence>
<dbReference type="Gene3D" id="3.30.70.270">
    <property type="match status" value="1"/>
</dbReference>
<accession>G9WY59</accession>
<dbReference type="CDD" id="cd01949">
    <property type="entry name" value="GGDEF"/>
    <property type="match status" value="1"/>
</dbReference>
<dbReference type="SMART" id="SM00267">
    <property type="entry name" value="GGDEF"/>
    <property type="match status" value="1"/>
</dbReference>
<dbReference type="SUPFAM" id="SSF55785">
    <property type="entry name" value="PYP-like sensor domain (PAS domain)"/>
    <property type="match status" value="1"/>
</dbReference>